<dbReference type="Pfam" id="PF02481">
    <property type="entry name" value="DNA_processg_A"/>
    <property type="match status" value="1"/>
</dbReference>
<dbReference type="AlphaFoldDB" id="A0A0R1UHZ3"/>
<dbReference type="EMBL" id="AZGC01000049">
    <property type="protein sequence ID" value="KRL93007.1"/>
    <property type="molecule type" value="Genomic_DNA"/>
</dbReference>
<comment type="caution">
    <text evidence="3">The sequence shown here is derived from an EMBL/GenBank/DDBJ whole genome shotgun (WGS) entry which is preliminary data.</text>
</comment>
<dbReference type="Gene3D" id="3.40.50.450">
    <property type="match status" value="1"/>
</dbReference>
<dbReference type="Proteomes" id="UP000051084">
    <property type="component" value="Unassembled WGS sequence"/>
</dbReference>
<protein>
    <submittedName>
        <fullName evidence="3">DNA processing protein</fullName>
    </submittedName>
</protein>
<dbReference type="RefSeq" id="WP_056995748.1">
    <property type="nucleotide sequence ID" value="NZ_AZGC01000049.1"/>
</dbReference>
<sequence>MQFEDDLFALSFCRQLSPHVLRMVARVGMEQRNPDLWTCLQAVGLTESQMTALTTELKTPWVQQQVALNYEVNHLVLTQETYPSQLREIYAAPVVLYYRGDLSLLTTPQLAVVGSRQMSQYAKMAMEHLLPPVIEQGITIVSGLAKGVDAWSHQLAMQHGGHTIAVIGSGLDVTYPHQHRLLQEQLAQQQLLITEYPLQTPPKAQHFPARNRIIAGLCSTCLVVEGKQKSGSLITANQALQENRNVIAVPGDIDRKTSVGTNELIAAGAKPVLTSDDILEEFSMRSR</sequence>
<dbReference type="OrthoDB" id="9785707at2"/>
<dbReference type="InterPro" id="IPR057666">
    <property type="entry name" value="DrpA_SLOG"/>
</dbReference>
<dbReference type="NCBIfam" id="TIGR00732">
    <property type="entry name" value="dprA"/>
    <property type="match status" value="1"/>
</dbReference>
<name>A0A0R1UHZ3_9LACO</name>
<dbReference type="STRING" id="417373.GCA_001570685_00733"/>
<organism evidence="3 4">
    <name type="scientific">Limosilactobacillus equigenerosi DSM 18793 = JCM 14505</name>
    <dbReference type="NCBI Taxonomy" id="1423742"/>
    <lineage>
        <taxon>Bacteria</taxon>
        <taxon>Bacillati</taxon>
        <taxon>Bacillota</taxon>
        <taxon>Bacilli</taxon>
        <taxon>Lactobacillales</taxon>
        <taxon>Lactobacillaceae</taxon>
        <taxon>Limosilactobacillus</taxon>
    </lineage>
</organism>
<accession>A0A0R1UHZ3</accession>
<evidence type="ECO:0000313" key="4">
    <source>
        <dbReference type="Proteomes" id="UP000051084"/>
    </source>
</evidence>
<dbReference type="SUPFAM" id="SSF102405">
    <property type="entry name" value="MCP/YpsA-like"/>
    <property type="match status" value="1"/>
</dbReference>
<dbReference type="PANTHER" id="PTHR43022:SF1">
    <property type="entry name" value="PROTEIN SMF"/>
    <property type="match status" value="1"/>
</dbReference>
<evidence type="ECO:0000313" key="3">
    <source>
        <dbReference type="EMBL" id="KRL93007.1"/>
    </source>
</evidence>
<proteinExistence type="inferred from homology"/>
<gene>
    <name evidence="3" type="ORF">FC21_GL000108</name>
</gene>
<dbReference type="InterPro" id="IPR003488">
    <property type="entry name" value="DprA"/>
</dbReference>
<keyword evidence="4" id="KW-1185">Reference proteome</keyword>
<dbReference type="PANTHER" id="PTHR43022">
    <property type="entry name" value="PROTEIN SMF"/>
    <property type="match status" value="1"/>
</dbReference>
<dbReference type="PATRIC" id="fig|1423742.4.peg.117"/>
<dbReference type="GO" id="GO:0009294">
    <property type="term" value="P:DNA-mediated transformation"/>
    <property type="evidence" value="ECO:0007669"/>
    <property type="project" value="InterPro"/>
</dbReference>
<reference evidence="3 4" key="1">
    <citation type="journal article" date="2015" name="Genome Announc.">
        <title>Expanding the biotechnology potential of lactobacilli through comparative genomics of 213 strains and associated genera.</title>
        <authorList>
            <person name="Sun Z."/>
            <person name="Harris H.M."/>
            <person name="McCann A."/>
            <person name="Guo C."/>
            <person name="Argimon S."/>
            <person name="Zhang W."/>
            <person name="Yang X."/>
            <person name="Jeffery I.B."/>
            <person name="Cooney J.C."/>
            <person name="Kagawa T.F."/>
            <person name="Liu W."/>
            <person name="Song Y."/>
            <person name="Salvetti E."/>
            <person name="Wrobel A."/>
            <person name="Rasinkangas P."/>
            <person name="Parkhill J."/>
            <person name="Rea M.C."/>
            <person name="O'Sullivan O."/>
            <person name="Ritari J."/>
            <person name="Douillard F.P."/>
            <person name="Paul Ross R."/>
            <person name="Yang R."/>
            <person name="Briner A.E."/>
            <person name="Felis G.E."/>
            <person name="de Vos W.M."/>
            <person name="Barrangou R."/>
            <person name="Klaenhammer T.R."/>
            <person name="Caufield P.W."/>
            <person name="Cui Y."/>
            <person name="Zhang H."/>
            <person name="O'Toole P.W."/>
        </authorList>
    </citation>
    <scope>NUCLEOTIDE SEQUENCE [LARGE SCALE GENOMIC DNA]</scope>
    <source>
        <strain evidence="3 4">DSM 18793</strain>
    </source>
</reference>
<comment type="similarity">
    <text evidence="1">Belongs to the DprA/Smf family.</text>
</comment>
<evidence type="ECO:0000256" key="1">
    <source>
        <dbReference type="ARBA" id="ARBA00006525"/>
    </source>
</evidence>
<evidence type="ECO:0000259" key="2">
    <source>
        <dbReference type="Pfam" id="PF02481"/>
    </source>
</evidence>
<feature type="domain" description="Smf/DprA SLOG" evidence="2">
    <location>
        <begin position="75"/>
        <end position="282"/>
    </location>
</feature>